<sequence>MSDFLFPGVPKTFSRLLREGAERGFLRRERPGFPL</sequence>
<reference evidence="1" key="1">
    <citation type="journal article" date="2012" name="PLoS ONE">
        <title>Gene sets for utilization of primary and secondary nutrition supplies in the distal gut of endangered iberian lynx.</title>
        <authorList>
            <person name="Alcaide M."/>
            <person name="Messina E."/>
            <person name="Richter M."/>
            <person name="Bargiela R."/>
            <person name="Peplies J."/>
            <person name="Huws S.A."/>
            <person name="Newbold C.J."/>
            <person name="Golyshin P.N."/>
            <person name="Simon M.A."/>
            <person name="Lopez G."/>
            <person name="Yakimov M.M."/>
            <person name="Ferrer M."/>
        </authorList>
    </citation>
    <scope>NUCLEOTIDE SEQUENCE</scope>
</reference>
<protein>
    <submittedName>
        <fullName evidence="1">Uncharacterized protein</fullName>
    </submittedName>
</protein>
<comment type="caution">
    <text evidence="1">The sequence shown here is derived from an EMBL/GenBank/DDBJ whole genome shotgun (WGS) entry which is preliminary data.</text>
</comment>
<name>J9GME2_9ZZZZ</name>
<evidence type="ECO:0000313" key="1">
    <source>
        <dbReference type="EMBL" id="EJX00995.1"/>
    </source>
</evidence>
<dbReference type="AlphaFoldDB" id="J9GME2"/>
<organism evidence="1">
    <name type="scientific">gut metagenome</name>
    <dbReference type="NCBI Taxonomy" id="749906"/>
    <lineage>
        <taxon>unclassified sequences</taxon>
        <taxon>metagenomes</taxon>
        <taxon>organismal metagenomes</taxon>
    </lineage>
</organism>
<gene>
    <name evidence="1" type="ORF">EVA_10898</name>
</gene>
<accession>J9GME2</accession>
<proteinExistence type="predicted"/>
<dbReference type="EMBL" id="AMCI01003139">
    <property type="protein sequence ID" value="EJX00995.1"/>
    <property type="molecule type" value="Genomic_DNA"/>
</dbReference>